<sequence>MADFDRPDEFDLPDDAAARDDAAAGGDDDIPLDDIDQPDDYIDQPDDYIDQPGVSGNAETSFITPAGVRRAADAEGLTLEQKVLATAVDDYYDALAKKGITPSLGRDINKFELDVDGRLRLKAHPDINVVNTRTGAPNTLDYVARQKKAWLATTVPKIDKDKLQVTVQGGCLIKHLNEVILPENGMAFSAL</sequence>
<name>A0AAE1E850_9GAST</name>
<evidence type="ECO:0000313" key="2">
    <source>
        <dbReference type="EMBL" id="KAK3797492.1"/>
    </source>
</evidence>
<dbReference type="Proteomes" id="UP001283361">
    <property type="component" value="Unassembled WGS sequence"/>
</dbReference>
<dbReference type="AlphaFoldDB" id="A0AAE1E850"/>
<reference evidence="2" key="1">
    <citation type="journal article" date="2023" name="G3 (Bethesda)">
        <title>A reference genome for the long-term kleptoplast-retaining sea slug Elysia crispata morphotype clarki.</title>
        <authorList>
            <person name="Eastman K.E."/>
            <person name="Pendleton A.L."/>
            <person name="Shaikh M.A."/>
            <person name="Suttiyut T."/>
            <person name="Ogas R."/>
            <person name="Tomko P."/>
            <person name="Gavelis G."/>
            <person name="Widhalm J.R."/>
            <person name="Wisecaver J.H."/>
        </authorList>
    </citation>
    <scope>NUCLEOTIDE SEQUENCE</scope>
    <source>
        <strain evidence="2">ECLA1</strain>
    </source>
</reference>
<evidence type="ECO:0000313" key="3">
    <source>
        <dbReference type="Proteomes" id="UP001283361"/>
    </source>
</evidence>
<evidence type="ECO:0000256" key="1">
    <source>
        <dbReference type="SAM" id="MobiDB-lite"/>
    </source>
</evidence>
<organism evidence="2 3">
    <name type="scientific">Elysia crispata</name>
    <name type="common">lettuce slug</name>
    <dbReference type="NCBI Taxonomy" id="231223"/>
    <lineage>
        <taxon>Eukaryota</taxon>
        <taxon>Metazoa</taxon>
        <taxon>Spiralia</taxon>
        <taxon>Lophotrochozoa</taxon>
        <taxon>Mollusca</taxon>
        <taxon>Gastropoda</taxon>
        <taxon>Heterobranchia</taxon>
        <taxon>Euthyneura</taxon>
        <taxon>Panpulmonata</taxon>
        <taxon>Sacoglossa</taxon>
        <taxon>Placobranchoidea</taxon>
        <taxon>Plakobranchidae</taxon>
        <taxon>Elysia</taxon>
    </lineage>
</organism>
<keyword evidence="3" id="KW-1185">Reference proteome</keyword>
<accession>A0AAE1E850</accession>
<comment type="caution">
    <text evidence="2">The sequence shown here is derived from an EMBL/GenBank/DDBJ whole genome shotgun (WGS) entry which is preliminary data.</text>
</comment>
<feature type="region of interest" description="Disordered" evidence="1">
    <location>
        <begin position="1"/>
        <end position="45"/>
    </location>
</feature>
<dbReference type="EMBL" id="JAWDGP010000753">
    <property type="protein sequence ID" value="KAK3797492.1"/>
    <property type="molecule type" value="Genomic_DNA"/>
</dbReference>
<gene>
    <name evidence="2" type="ORF">RRG08_028682</name>
</gene>
<feature type="compositionally biased region" description="Acidic residues" evidence="1">
    <location>
        <begin position="26"/>
        <end position="45"/>
    </location>
</feature>
<proteinExistence type="predicted"/>
<protein>
    <submittedName>
        <fullName evidence="2">Uncharacterized protein</fullName>
    </submittedName>
</protein>